<gene>
    <name evidence="1" type="ORF">PHYPA_009987</name>
</gene>
<protein>
    <submittedName>
        <fullName evidence="1 2">Uncharacterized protein</fullName>
    </submittedName>
</protein>
<reference evidence="1 3" key="2">
    <citation type="journal article" date="2018" name="Plant J.">
        <title>The Physcomitrella patens chromosome-scale assembly reveals moss genome structure and evolution.</title>
        <authorList>
            <person name="Lang D."/>
            <person name="Ullrich K.K."/>
            <person name="Murat F."/>
            <person name="Fuchs J."/>
            <person name="Jenkins J."/>
            <person name="Haas F.B."/>
            <person name="Piednoel M."/>
            <person name="Gundlach H."/>
            <person name="Van Bel M."/>
            <person name="Meyberg R."/>
            <person name="Vives C."/>
            <person name="Morata J."/>
            <person name="Symeonidi A."/>
            <person name="Hiss M."/>
            <person name="Muchero W."/>
            <person name="Kamisugi Y."/>
            <person name="Saleh O."/>
            <person name="Blanc G."/>
            <person name="Decker E.L."/>
            <person name="van Gessel N."/>
            <person name="Grimwood J."/>
            <person name="Hayes R.D."/>
            <person name="Graham S.W."/>
            <person name="Gunter L.E."/>
            <person name="McDaniel S.F."/>
            <person name="Hoernstein S.N.W."/>
            <person name="Larsson A."/>
            <person name="Li F.W."/>
            <person name="Perroud P.F."/>
            <person name="Phillips J."/>
            <person name="Ranjan P."/>
            <person name="Rokshar D.S."/>
            <person name="Rothfels C.J."/>
            <person name="Schneider L."/>
            <person name="Shu S."/>
            <person name="Stevenson D.W."/>
            <person name="Thummler F."/>
            <person name="Tillich M."/>
            <person name="Villarreal Aguilar J.C."/>
            <person name="Widiez T."/>
            <person name="Wong G.K."/>
            <person name="Wymore A."/>
            <person name="Zhang Y."/>
            <person name="Zimmer A.D."/>
            <person name="Quatrano R.S."/>
            <person name="Mayer K.F.X."/>
            <person name="Goodstein D."/>
            <person name="Casacuberta J.M."/>
            <person name="Vandepoele K."/>
            <person name="Reski R."/>
            <person name="Cuming A.C."/>
            <person name="Tuskan G.A."/>
            <person name="Maumus F."/>
            <person name="Salse J."/>
            <person name="Schmutz J."/>
            <person name="Rensing S.A."/>
        </authorList>
    </citation>
    <scope>NUCLEOTIDE SEQUENCE [LARGE SCALE GENOMIC DNA]</scope>
    <source>
        <strain evidence="2 3">cv. Gransden 2004</strain>
    </source>
</reference>
<proteinExistence type="predicted"/>
<dbReference type="Gramene" id="Pp3c7_5700V3.1">
    <property type="protein sequence ID" value="PAC:32922964.CDS.1"/>
    <property type="gene ID" value="Pp3c7_5700"/>
</dbReference>
<dbReference type="EnsemblPlants" id="Pp3c7_5700V3.1">
    <property type="protein sequence ID" value="PAC:32922964.CDS.1"/>
    <property type="gene ID" value="Pp3c7_5700"/>
</dbReference>
<evidence type="ECO:0000313" key="1">
    <source>
        <dbReference type="EMBL" id="PNR50801.1"/>
    </source>
</evidence>
<evidence type="ECO:0000313" key="3">
    <source>
        <dbReference type="Proteomes" id="UP000006727"/>
    </source>
</evidence>
<dbReference type="PaxDb" id="3218-PP1S311_44V6.1"/>
<name>A0A2K1KAJ4_PHYPA</name>
<accession>A0A2K1KAJ4</accession>
<evidence type="ECO:0000313" key="2">
    <source>
        <dbReference type="EnsemblPlants" id="PAC:32922964.CDS.1"/>
    </source>
</evidence>
<organism evidence="1">
    <name type="scientific">Physcomitrium patens</name>
    <name type="common">Spreading-leaved earth moss</name>
    <name type="synonym">Physcomitrella patens</name>
    <dbReference type="NCBI Taxonomy" id="3218"/>
    <lineage>
        <taxon>Eukaryota</taxon>
        <taxon>Viridiplantae</taxon>
        <taxon>Streptophyta</taxon>
        <taxon>Embryophyta</taxon>
        <taxon>Bryophyta</taxon>
        <taxon>Bryophytina</taxon>
        <taxon>Bryopsida</taxon>
        <taxon>Funariidae</taxon>
        <taxon>Funariales</taxon>
        <taxon>Funariaceae</taxon>
        <taxon>Physcomitrium</taxon>
    </lineage>
</organism>
<dbReference type="AlphaFoldDB" id="A0A2K1KAJ4"/>
<keyword evidence="3" id="KW-1185">Reference proteome</keyword>
<dbReference type="InParanoid" id="A0A2K1KAJ4"/>
<reference evidence="1 3" key="1">
    <citation type="journal article" date="2008" name="Science">
        <title>The Physcomitrella genome reveals evolutionary insights into the conquest of land by plants.</title>
        <authorList>
            <person name="Rensing S."/>
            <person name="Lang D."/>
            <person name="Zimmer A."/>
            <person name="Terry A."/>
            <person name="Salamov A."/>
            <person name="Shapiro H."/>
            <person name="Nishiyama T."/>
            <person name="Perroud P.-F."/>
            <person name="Lindquist E."/>
            <person name="Kamisugi Y."/>
            <person name="Tanahashi T."/>
            <person name="Sakakibara K."/>
            <person name="Fujita T."/>
            <person name="Oishi K."/>
            <person name="Shin-I T."/>
            <person name="Kuroki Y."/>
            <person name="Toyoda A."/>
            <person name="Suzuki Y."/>
            <person name="Hashimoto A."/>
            <person name="Yamaguchi K."/>
            <person name="Sugano A."/>
            <person name="Kohara Y."/>
            <person name="Fujiyama A."/>
            <person name="Anterola A."/>
            <person name="Aoki S."/>
            <person name="Ashton N."/>
            <person name="Barbazuk W.B."/>
            <person name="Barker E."/>
            <person name="Bennetzen J."/>
            <person name="Bezanilla M."/>
            <person name="Blankenship R."/>
            <person name="Cho S.H."/>
            <person name="Dutcher S."/>
            <person name="Estelle M."/>
            <person name="Fawcett J.A."/>
            <person name="Gundlach H."/>
            <person name="Hanada K."/>
            <person name="Heyl A."/>
            <person name="Hicks K.A."/>
            <person name="Hugh J."/>
            <person name="Lohr M."/>
            <person name="Mayer K."/>
            <person name="Melkozernov A."/>
            <person name="Murata T."/>
            <person name="Nelson D."/>
            <person name="Pils B."/>
            <person name="Prigge M."/>
            <person name="Reiss B."/>
            <person name="Renner T."/>
            <person name="Rombauts S."/>
            <person name="Rushton P."/>
            <person name="Sanderfoot A."/>
            <person name="Schween G."/>
            <person name="Shiu S.-H."/>
            <person name="Stueber K."/>
            <person name="Theodoulou F.L."/>
            <person name="Tu H."/>
            <person name="Van de Peer Y."/>
            <person name="Verrier P.J."/>
            <person name="Waters E."/>
            <person name="Wood A."/>
            <person name="Yang L."/>
            <person name="Cove D."/>
            <person name="Cuming A."/>
            <person name="Hasebe M."/>
            <person name="Lucas S."/>
            <person name="Mishler D.B."/>
            <person name="Reski R."/>
            <person name="Grigoriev I."/>
            <person name="Quatrano R.S."/>
            <person name="Boore J.L."/>
        </authorList>
    </citation>
    <scope>NUCLEOTIDE SEQUENCE [LARGE SCALE GENOMIC DNA]</scope>
    <source>
        <strain evidence="2 3">cv. Gransden 2004</strain>
    </source>
</reference>
<reference evidence="2" key="3">
    <citation type="submission" date="2020-12" db="UniProtKB">
        <authorList>
            <consortium name="EnsemblPlants"/>
        </authorList>
    </citation>
    <scope>IDENTIFICATION</scope>
</reference>
<dbReference type="EMBL" id="ABEU02000007">
    <property type="protein sequence ID" value="PNR50801.1"/>
    <property type="molecule type" value="Genomic_DNA"/>
</dbReference>
<sequence>MERMVDSTLAAATAAAYDCRDRGVIVLVLMVEAPSCSQKNAFLLFRGTPAPTANIATQIFFQAKVYQHEIQFKDEIILGSRNFGKGDLLKKRKMQYSCDVPQSNNGI</sequence>
<dbReference type="Proteomes" id="UP000006727">
    <property type="component" value="Chromosome 7"/>
</dbReference>